<keyword evidence="6" id="KW-1185">Reference proteome</keyword>
<dbReference type="InterPro" id="IPR012334">
    <property type="entry name" value="Pectin_lyas_fold"/>
</dbReference>
<dbReference type="InterPro" id="IPR051801">
    <property type="entry name" value="GH28_Enzymes"/>
</dbReference>
<organism evidence="5 6">
    <name type="scientific">Acetatifactor muris</name>
    <dbReference type="NCBI Taxonomy" id="879566"/>
    <lineage>
        <taxon>Bacteria</taxon>
        <taxon>Bacillati</taxon>
        <taxon>Bacillota</taxon>
        <taxon>Clostridia</taxon>
        <taxon>Lachnospirales</taxon>
        <taxon>Lachnospiraceae</taxon>
        <taxon>Acetatifactor</taxon>
    </lineage>
</organism>
<reference evidence="5 6" key="1">
    <citation type="submission" date="2018-01" db="EMBL/GenBank/DDBJ databases">
        <authorList>
            <person name="Gaut B.S."/>
            <person name="Morton B.R."/>
            <person name="Clegg M.T."/>
            <person name="Duvall M.R."/>
        </authorList>
    </citation>
    <scope>NUCLEOTIDE SEQUENCE [LARGE SCALE GENOMIC DNA]</scope>
    <source>
        <strain evidence="5">GP69</strain>
    </source>
</reference>
<dbReference type="GO" id="GO:0005975">
    <property type="term" value="P:carbohydrate metabolic process"/>
    <property type="evidence" value="ECO:0007669"/>
    <property type="project" value="InterPro"/>
</dbReference>
<dbReference type="PANTHER" id="PTHR31339">
    <property type="entry name" value="PECTIN LYASE-RELATED"/>
    <property type="match status" value="1"/>
</dbReference>
<gene>
    <name evidence="5" type="primary">pgl_5</name>
    <name evidence="5" type="ORF">AMURIS_04308</name>
</gene>
<dbReference type="Pfam" id="PF00295">
    <property type="entry name" value="Glyco_hydro_28"/>
    <property type="match status" value="1"/>
</dbReference>
<comment type="similarity">
    <text evidence="1 4">Belongs to the glycosyl hydrolase 28 family.</text>
</comment>
<dbReference type="Gene3D" id="2.160.20.10">
    <property type="entry name" value="Single-stranded right-handed beta-helix, Pectin lyase-like"/>
    <property type="match status" value="1"/>
</dbReference>
<protein>
    <submittedName>
        <fullName evidence="5">Polygalacturonase</fullName>
        <ecNumber evidence="5">3.2.1.15</ecNumber>
    </submittedName>
</protein>
<evidence type="ECO:0000256" key="1">
    <source>
        <dbReference type="ARBA" id="ARBA00008834"/>
    </source>
</evidence>
<dbReference type="InterPro" id="IPR000743">
    <property type="entry name" value="Glyco_hydro_28"/>
</dbReference>
<proteinExistence type="inferred from homology"/>
<dbReference type="EMBL" id="OFSM01000027">
    <property type="protein sequence ID" value="SOY31564.1"/>
    <property type="molecule type" value="Genomic_DNA"/>
</dbReference>
<dbReference type="SMART" id="SM00710">
    <property type="entry name" value="PbH1"/>
    <property type="match status" value="5"/>
</dbReference>
<accession>A0A2K4ZM49</accession>
<name>A0A2K4ZM49_9FIRM</name>
<sequence>MIKIREFEEYYNEERGWTGAFQQAVAHLEREGGGTLTVTPGKYETYSIELKSNVTLHLEAGAELLFKQDCGGYRVISTEYEGKRTDLYMPCIYAKNAENVTLCGQGVLSGQGEYWWKNQGKLPAGRPYLVCFEHCCRVKVLDVKMTCSPVWTLHPLYCDDVEIRGVTIRNPRNSPNTDGINPDGCSNVRIADCLVDVGDDCITLKSGTEETPDRRPCENITITNCNMIHGHGGVVIGSEMSGGVRNVVITNCVFQDTDRGIRVKTRRGRGGSMESILISNVIMDRVLCPFVFNMFYRCGMNGGTYKDKFAHKVTEGTPVIRNIQIQNCMVTDARSAAGFFYGLPEMPVENVSMTDCSIRMCRDAEPGYPGMMEDLEPMSRERIYMRNARNVRFRNVSIQGYQGEKEGKMPWDIDESCENVDTGEQATKAN</sequence>
<dbReference type="GO" id="GO:0004650">
    <property type="term" value="F:polygalacturonase activity"/>
    <property type="evidence" value="ECO:0007669"/>
    <property type="project" value="UniProtKB-EC"/>
</dbReference>
<dbReference type="EC" id="3.2.1.15" evidence="5"/>
<dbReference type="AlphaFoldDB" id="A0A2K4ZM49"/>
<evidence type="ECO:0000313" key="6">
    <source>
        <dbReference type="Proteomes" id="UP000236311"/>
    </source>
</evidence>
<dbReference type="Proteomes" id="UP000236311">
    <property type="component" value="Unassembled WGS sequence"/>
</dbReference>
<evidence type="ECO:0000256" key="4">
    <source>
        <dbReference type="RuleBase" id="RU361169"/>
    </source>
</evidence>
<keyword evidence="2 4" id="KW-0378">Hydrolase</keyword>
<dbReference type="RefSeq" id="WP_103241546.1">
    <property type="nucleotide sequence ID" value="NZ_JANJZD010000027.1"/>
</dbReference>
<dbReference type="PANTHER" id="PTHR31339:SF9">
    <property type="entry name" value="PLASMIN AND FIBRONECTIN-BINDING PROTEIN A"/>
    <property type="match status" value="1"/>
</dbReference>
<dbReference type="InterPro" id="IPR011050">
    <property type="entry name" value="Pectin_lyase_fold/virulence"/>
</dbReference>
<keyword evidence="3 4" id="KW-0326">Glycosidase</keyword>
<evidence type="ECO:0000313" key="5">
    <source>
        <dbReference type="EMBL" id="SOY31564.1"/>
    </source>
</evidence>
<evidence type="ECO:0000256" key="2">
    <source>
        <dbReference type="ARBA" id="ARBA00022801"/>
    </source>
</evidence>
<evidence type="ECO:0000256" key="3">
    <source>
        <dbReference type="ARBA" id="ARBA00023295"/>
    </source>
</evidence>
<dbReference type="SUPFAM" id="SSF51126">
    <property type="entry name" value="Pectin lyase-like"/>
    <property type="match status" value="1"/>
</dbReference>
<dbReference type="OrthoDB" id="9795222at2"/>
<dbReference type="PROSITE" id="PS00502">
    <property type="entry name" value="POLYGALACTURONASE"/>
    <property type="match status" value="1"/>
</dbReference>
<dbReference type="InterPro" id="IPR006626">
    <property type="entry name" value="PbH1"/>
</dbReference>